<name>A0A7C4HC98_STAMA</name>
<proteinExistence type="predicted"/>
<accession>A0A7C4HC98</accession>
<gene>
    <name evidence="1" type="ORF">ENU14_06480</name>
</gene>
<protein>
    <submittedName>
        <fullName evidence="1">DUF123 domain-containing protein</fullName>
    </submittedName>
</protein>
<dbReference type="PANTHER" id="PTHR37460">
    <property type="entry name" value="ENDONUCLEASE III"/>
    <property type="match status" value="1"/>
</dbReference>
<dbReference type="CDD" id="cd10441">
    <property type="entry name" value="GIY-YIG_COG1833"/>
    <property type="match status" value="1"/>
</dbReference>
<evidence type="ECO:0000313" key="1">
    <source>
        <dbReference type="EMBL" id="HGM59209.1"/>
    </source>
</evidence>
<comment type="caution">
    <text evidence="1">The sequence shown here is derived from an EMBL/GenBank/DDBJ whole genome shotgun (WGS) entry which is preliminary data.</text>
</comment>
<dbReference type="PANTHER" id="PTHR37460:SF1">
    <property type="entry name" value="ENDONUCLEASE III"/>
    <property type="match status" value="1"/>
</dbReference>
<dbReference type="EMBL" id="DTBJ01000056">
    <property type="protein sequence ID" value="HGM59209.1"/>
    <property type="molecule type" value="Genomic_DNA"/>
</dbReference>
<sequence>MVSNSIPHNKGVYLLVINVDEDIVVKTRRRIFDINRGTYIYVGSARGNGGLRSRLTRYLYKSGKLFWHIDYLLSSNSTKLVEFCFYVTDEDLESFLASILIKMCYPITGFGSSDKKRDPSHLFRCNHLDSVFNKLYRLLPGLKCITI</sequence>
<dbReference type="AlphaFoldDB" id="A0A7C4HC98"/>
<dbReference type="Pfam" id="PF01986">
    <property type="entry name" value="DUF123"/>
    <property type="match status" value="1"/>
</dbReference>
<organism evidence="1">
    <name type="scientific">Staphylothermus marinus</name>
    <dbReference type="NCBI Taxonomy" id="2280"/>
    <lineage>
        <taxon>Archaea</taxon>
        <taxon>Thermoproteota</taxon>
        <taxon>Thermoprotei</taxon>
        <taxon>Desulfurococcales</taxon>
        <taxon>Desulfurococcaceae</taxon>
        <taxon>Staphylothermus</taxon>
    </lineage>
</organism>
<dbReference type="InterPro" id="IPR002837">
    <property type="entry name" value="DUF123"/>
</dbReference>
<reference evidence="1" key="1">
    <citation type="journal article" date="2020" name="mSystems">
        <title>Genome- and Community-Level Interaction Insights into Carbon Utilization and Element Cycling Functions of Hydrothermarchaeota in Hydrothermal Sediment.</title>
        <authorList>
            <person name="Zhou Z."/>
            <person name="Liu Y."/>
            <person name="Xu W."/>
            <person name="Pan J."/>
            <person name="Luo Z.H."/>
            <person name="Li M."/>
        </authorList>
    </citation>
    <scope>NUCLEOTIDE SEQUENCE [LARGE SCALE GENOMIC DNA]</scope>
    <source>
        <strain evidence="1">SpSt-642</strain>
    </source>
</reference>